<proteinExistence type="predicted"/>
<keyword evidence="3" id="KW-1185">Reference proteome</keyword>
<dbReference type="SUPFAM" id="SSF47616">
    <property type="entry name" value="GST C-terminal domain-like"/>
    <property type="match status" value="1"/>
</dbReference>
<dbReference type="PANTHER" id="PTHR42673:SF4">
    <property type="entry name" value="MALEYLACETOACETATE ISOMERASE"/>
    <property type="match status" value="1"/>
</dbReference>
<dbReference type="RefSeq" id="WP_171560852.1">
    <property type="nucleotide sequence ID" value="NZ_JABFCS010000001.1"/>
</dbReference>
<dbReference type="PROSITE" id="PS50404">
    <property type="entry name" value="GST_NTER"/>
    <property type="match status" value="1"/>
</dbReference>
<comment type="caution">
    <text evidence="2">The sequence shown here is derived from an EMBL/GenBank/DDBJ whole genome shotgun (WGS) entry which is preliminary data.</text>
</comment>
<dbReference type="CDD" id="cd03194">
    <property type="entry name" value="GST_C_3"/>
    <property type="match status" value="1"/>
</dbReference>
<dbReference type="Pfam" id="PF13409">
    <property type="entry name" value="GST_N_2"/>
    <property type="match status" value="1"/>
</dbReference>
<dbReference type="AlphaFoldDB" id="A0A849K776"/>
<dbReference type="GO" id="GO:0006559">
    <property type="term" value="P:L-phenylalanine catabolic process"/>
    <property type="evidence" value="ECO:0007669"/>
    <property type="project" value="TreeGrafter"/>
</dbReference>
<dbReference type="SUPFAM" id="SSF52833">
    <property type="entry name" value="Thioredoxin-like"/>
    <property type="match status" value="1"/>
</dbReference>
<dbReference type="InterPro" id="IPR004045">
    <property type="entry name" value="Glutathione_S-Trfase_N"/>
</dbReference>
<name>A0A849K776_9BURK</name>
<dbReference type="Pfam" id="PF13410">
    <property type="entry name" value="GST_C_2"/>
    <property type="match status" value="1"/>
</dbReference>
<dbReference type="InterPro" id="IPR040079">
    <property type="entry name" value="Glutathione_S-Trfase"/>
</dbReference>
<evidence type="ECO:0000313" key="3">
    <source>
        <dbReference type="Proteomes" id="UP000552954"/>
    </source>
</evidence>
<dbReference type="SFLD" id="SFLDG00358">
    <property type="entry name" value="Main_(cytGST)"/>
    <property type="match status" value="1"/>
</dbReference>
<gene>
    <name evidence="2" type="ORF">HK415_15380</name>
</gene>
<accession>A0A849K776</accession>
<dbReference type="Proteomes" id="UP000552954">
    <property type="component" value="Unassembled WGS sequence"/>
</dbReference>
<reference evidence="2 3" key="1">
    <citation type="submission" date="2020-05" db="EMBL/GenBank/DDBJ databases">
        <authorList>
            <person name="Khan S.A."/>
            <person name="Jeon C.O."/>
            <person name="Chun B.H."/>
        </authorList>
    </citation>
    <scope>NUCLEOTIDE SEQUENCE [LARGE SCALE GENOMIC DNA]</scope>
    <source>
        <strain evidence="2 3">B156</strain>
    </source>
</reference>
<sequence>MLTLYIGNKNYSSWSMRPWVLMKQADIPFTEEKVRFDAFDAGPETNFKRTVLKVNPAGRVPVLVDDGLCIWDTLAIAEYLAEKFPEGHLWPRDVQARARARSVCAEMHSGFTALRTHCPMNIEASLPQAGALAWRDHPAVRADVQRLVAMWSELLQQQHKGPMLFGEFSIADAFFAPVCMRLRTYQLPVPGVVTDYIRRVCALPGVKAWVDDALAEQDFLDFEEPYRTGRG</sequence>
<protein>
    <submittedName>
        <fullName evidence="2">Glutathione S-transferase family protein</fullName>
    </submittedName>
</protein>
<dbReference type="CDD" id="cd03043">
    <property type="entry name" value="GST_N_1"/>
    <property type="match status" value="1"/>
</dbReference>
<feature type="domain" description="GST N-terminal" evidence="1">
    <location>
        <begin position="2"/>
        <end position="88"/>
    </location>
</feature>
<reference evidence="2 3" key="2">
    <citation type="submission" date="2020-06" db="EMBL/GenBank/DDBJ databases">
        <title>Ramlibacter rhizophilus sp. nov., isolated from rhizosphere soil of national flower Mugunghwa from South Korea.</title>
        <authorList>
            <person name="Zheng-Fei Y."/>
            <person name="Huan T."/>
        </authorList>
    </citation>
    <scope>NUCLEOTIDE SEQUENCE [LARGE SCALE GENOMIC DNA]</scope>
    <source>
        <strain evidence="2 3">B156</strain>
    </source>
</reference>
<dbReference type="Gene3D" id="3.40.30.10">
    <property type="entry name" value="Glutaredoxin"/>
    <property type="match status" value="1"/>
</dbReference>
<dbReference type="InterPro" id="IPR036282">
    <property type="entry name" value="Glutathione-S-Trfase_C_sf"/>
</dbReference>
<dbReference type="GO" id="GO:0004364">
    <property type="term" value="F:glutathione transferase activity"/>
    <property type="evidence" value="ECO:0007669"/>
    <property type="project" value="TreeGrafter"/>
</dbReference>
<dbReference type="PANTHER" id="PTHR42673">
    <property type="entry name" value="MALEYLACETOACETATE ISOMERASE"/>
    <property type="match status" value="1"/>
</dbReference>
<dbReference type="InterPro" id="IPR036249">
    <property type="entry name" value="Thioredoxin-like_sf"/>
</dbReference>
<dbReference type="EMBL" id="JABFCS010000001">
    <property type="protein sequence ID" value="NNU44242.1"/>
    <property type="molecule type" value="Genomic_DNA"/>
</dbReference>
<keyword evidence="2" id="KW-0808">Transferase</keyword>
<dbReference type="Gene3D" id="1.20.1050.10">
    <property type="match status" value="1"/>
</dbReference>
<evidence type="ECO:0000259" key="1">
    <source>
        <dbReference type="PROSITE" id="PS50404"/>
    </source>
</evidence>
<dbReference type="GO" id="GO:0016034">
    <property type="term" value="F:maleylacetoacetate isomerase activity"/>
    <property type="evidence" value="ECO:0007669"/>
    <property type="project" value="TreeGrafter"/>
</dbReference>
<dbReference type="SFLD" id="SFLDS00019">
    <property type="entry name" value="Glutathione_Transferase_(cytos"/>
    <property type="match status" value="1"/>
</dbReference>
<dbReference type="GO" id="GO:0006749">
    <property type="term" value="P:glutathione metabolic process"/>
    <property type="evidence" value="ECO:0007669"/>
    <property type="project" value="TreeGrafter"/>
</dbReference>
<evidence type="ECO:0000313" key="2">
    <source>
        <dbReference type="EMBL" id="NNU44242.1"/>
    </source>
</evidence>
<organism evidence="2 3">
    <name type="scientific">Ramlibacter montanisoli</name>
    <dbReference type="NCBI Taxonomy" id="2732512"/>
    <lineage>
        <taxon>Bacteria</taxon>
        <taxon>Pseudomonadati</taxon>
        <taxon>Pseudomonadota</taxon>
        <taxon>Betaproteobacteria</taxon>
        <taxon>Burkholderiales</taxon>
        <taxon>Comamonadaceae</taxon>
        <taxon>Ramlibacter</taxon>
    </lineage>
</organism>